<gene>
    <name evidence="8" type="ORF">TPAR_05354</name>
</gene>
<evidence type="ECO:0000256" key="7">
    <source>
        <dbReference type="ARBA" id="ARBA00023033"/>
    </source>
</evidence>
<dbReference type="EMBL" id="PKSG01000525">
    <property type="protein sequence ID" value="POR34434.1"/>
    <property type="molecule type" value="Genomic_DNA"/>
</dbReference>
<proteinExistence type="inferred from homology"/>
<dbReference type="PANTHER" id="PTHR43098">
    <property type="entry name" value="L-ORNITHINE N(5)-MONOOXYGENASE-RELATED"/>
    <property type="match status" value="1"/>
</dbReference>
<evidence type="ECO:0000256" key="5">
    <source>
        <dbReference type="ARBA" id="ARBA00022857"/>
    </source>
</evidence>
<dbReference type="Proteomes" id="UP000237481">
    <property type="component" value="Unassembled WGS sequence"/>
</dbReference>
<dbReference type="InterPro" id="IPR020946">
    <property type="entry name" value="Flavin_mOase-like"/>
</dbReference>
<dbReference type="InterPro" id="IPR050775">
    <property type="entry name" value="FAD-binding_Monooxygenases"/>
</dbReference>
<organism evidence="8 9">
    <name type="scientific">Tolypocladium paradoxum</name>
    <dbReference type="NCBI Taxonomy" id="94208"/>
    <lineage>
        <taxon>Eukaryota</taxon>
        <taxon>Fungi</taxon>
        <taxon>Dikarya</taxon>
        <taxon>Ascomycota</taxon>
        <taxon>Pezizomycotina</taxon>
        <taxon>Sordariomycetes</taxon>
        <taxon>Hypocreomycetidae</taxon>
        <taxon>Hypocreales</taxon>
        <taxon>Ophiocordycipitaceae</taxon>
        <taxon>Tolypocladium</taxon>
    </lineage>
</organism>
<dbReference type="OrthoDB" id="66881at2759"/>
<dbReference type="PANTHER" id="PTHR43098:SF3">
    <property type="entry name" value="L-ORNITHINE N(5)-MONOOXYGENASE-RELATED"/>
    <property type="match status" value="1"/>
</dbReference>
<comment type="caution">
    <text evidence="8">The sequence shown here is derived from an EMBL/GenBank/DDBJ whole genome shotgun (WGS) entry which is preliminary data.</text>
</comment>
<reference evidence="8 9" key="1">
    <citation type="submission" date="2018-01" db="EMBL/GenBank/DDBJ databases">
        <title>Harnessing the power of phylogenomics to disentangle the directionality and signatures of interkingdom host jumping in the parasitic fungal genus Tolypocladium.</title>
        <authorList>
            <person name="Quandt C.A."/>
            <person name="Patterson W."/>
            <person name="Spatafora J.W."/>
        </authorList>
    </citation>
    <scope>NUCLEOTIDE SEQUENCE [LARGE SCALE GENOMIC DNA]</scope>
    <source>
        <strain evidence="8 9">NRBC 100945</strain>
    </source>
</reference>
<keyword evidence="9" id="KW-1185">Reference proteome</keyword>
<dbReference type="SUPFAM" id="SSF51905">
    <property type="entry name" value="FAD/NAD(P)-binding domain"/>
    <property type="match status" value="2"/>
</dbReference>
<evidence type="ECO:0000313" key="9">
    <source>
        <dbReference type="Proteomes" id="UP000237481"/>
    </source>
</evidence>
<keyword evidence="7 8" id="KW-0503">Monooxygenase</keyword>
<dbReference type="Pfam" id="PF00743">
    <property type="entry name" value="FMO-like"/>
    <property type="match status" value="1"/>
</dbReference>
<evidence type="ECO:0000256" key="1">
    <source>
        <dbReference type="ARBA" id="ARBA00001974"/>
    </source>
</evidence>
<dbReference type="Gene3D" id="3.50.50.60">
    <property type="entry name" value="FAD/NAD(P)-binding domain"/>
    <property type="match status" value="2"/>
</dbReference>
<keyword evidence="4" id="KW-0274">FAD</keyword>
<keyword evidence="3" id="KW-0285">Flavoprotein</keyword>
<evidence type="ECO:0000256" key="4">
    <source>
        <dbReference type="ARBA" id="ARBA00022827"/>
    </source>
</evidence>
<protein>
    <submittedName>
        <fullName evidence="8">Baeyer-Villiger monooxygenase</fullName>
    </submittedName>
</protein>
<dbReference type="GO" id="GO:0050661">
    <property type="term" value="F:NADP binding"/>
    <property type="evidence" value="ECO:0007669"/>
    <property type="project" value="InterPro"/>
</dbReference>
<sequence length="579" mass="65194">MDGPSPPRVKKFNTELTDYSRDALGVHAKDEVDALIVGAGFAGVFMLKTLRDKGHRAVIYEAGNDLGGAWRWNCYPGARVDSEVPEYEFSWPEVWKTWNWPTNYPSYQDLRAYFDHVDRVVGIKKDCSFNTVVTGAKFDTASGTWLVKTQDGRSTKAKFLVLGTGFAAKRHVPDWPGMDSFNGSIQHSSFWPEDEIDVRDKRCAVIGTGASGVQIVQAWGPVAGQLKVFQRTPNLAIPMRRRPLTVEEQESGKKWYPELFRLREKCFGGFHYDWHEKKTFDDAPEGREAIYEEAWTKGGFRFWLSLYKDNLVDPKANEESYKFWAKKTRGRIDDPKKRDLLAPLDKPHYFGVKRPCLEQTYYEQFNRPTVDVIDVRDNAIEEFTETGITLQDGTHFELDVIAIATGFDVVTGGMCQSSARRVAANGCIVMTQLGLESIHKTKLRDEWKDGADTYLGMTVSGYPNMFHIYGTHGPTLLCNGPSAVEVQGRWIVDCLEKMKLQGIKYINPKPEASRAWKDRVVGLNNMSLFPTTKSTYMGGSIPGKAFEPVCYAGGVPTYVAEIRQALDTLQGFEIVKGGA</sequence>
<dbReference type="GO" id="GO:0050660">
    <property type="term" value="F:flavin adenine dinucleotide binding"/>
    <property type="evidence" value="ECO:0007669"/>
    <property type="project" value="InterPro"/>
</dbReference>
<evidence type="ECO:0000313" key="8">
    <source>
        <dbReference type="EMBL" id="POR34434.1"/>
    </source>
</evidence>
<keyword evidence="5" id="KW-0521">NADP</keyword>
<dbReference type="InterPro" id="IPR036188">
    <property type="entry name" value="FAD/NAD-bd_sf"/>
</dbReference>
<comment type="cofactor">
    <cofactor evidence="1">
        <name>FAD</name>
        <dbReference type="ChEBI" id="CHEBI:57692"/>
    </cofactor>
</comment>
<dbReference type="GO" id="GO:0004499">
    <property type="term" value="F:N,N-dimethylaniline monooxygenase activity"/>
    <property type="evidence" value="ECO:0007669"/>
    <property type="project" value="InterPro"/>
</dbReference>
<evidence type="ECO:0000256" key="6">
    <source>
        <dbReference type="ARBA" id="ARBA00023002"/>
    </source>
</evidence>
<evidence type="ECO:0000256" key="3">
    <source>
        <dbReference type="ARBA" id="ARBA00022630"/>
    </source>
</evidence>
<name>A0A2S4KW74_9HYPO</name>
<dbReference type="AlphaFoldDB" id="A0A2S4KW74"/>
<evidence type="ECO:0000256" key="2">
    <source>
        <dbReference type="ARBA" id="ARBA00010139"/>
    </source>
</evidence>
<comment type="similarity">
    <text evidence="2">Belongs to the FAD-binding monooxygenase family.</text>
</comment>
<accession>A0A2S4KW74</accession>
<keyword evidence="6" id="KW-0560">Oxidoreductase</keyword>